<feature type="transmembrane region" description="Helical" evidence="1">
    <location>
        <begin position="31"/>
        <end position="54"/>
    </location>
</feature>
<sequence length="154" mass="17266">MCLSTDMFGLDVVVDGVDVVGVARNVAHALLVSWFVVEVALCVSAVVVEFAFALTFEHINCGVLIDSCICFSKALWRRKFEIIIAMKNINEEVMINIDWLFDQTSLSVFLMFPYHVVCVVGVLAVGILDKMPVEKKQRDFTDAVLETQQTNKFI</sequence>
<evidence type="ECO:0000313" key="2">
    <source>
        <dbReference type="EMBL" id="RNA22240.1"/>
    </source>
</evidence>
<evidence type="ECO:0000256" key="1">
    <source>
        <dbReference type="SAM" id="Phobius"/>
    </source>
</evidence>
<evidence type="ECO:0000313" key="3">
    <source>
        <dbReference type="Proteomes" id="UP000276133"/>
    </source>
</evidence>
<feature type="transmembrane region" description="Helical" evidence="1">
    <location>
        <begin position="108"/>
        <end position="128"/>
    </location>
</feature>
<keyword evidence="1" id="KW-0472">Membrane</keyword>
<keyword evidence="1" id="KW-1133">Transmembrane helix</keyword>
<proteinExistence type="predicted"/>
<dbReference type="Proteomes" id="UP000276133">
    <property type="component" value="Unassembled WGS sequence"/>
</dbReference>
<dbReference type="EMBL" id="REGN01003508">
    <property type="protein sequence ID" value="RNA22240.1"/>
    <property type="molecule type" value="Genomic_DNA"/>
</dbReference>
<protein>
    <submittedName>
        <fullName evidence="2">Uncharacterized protein</fullName>
    </submittedName>
</protein>
<accession>A0A3M7RFF1</accession>
<reference evidence="2 3" key="1">
    <citation type="journal article" date="2018" name="Sci. Rep.">
        <title>Genomic signatures of local adaptation to the degree of environmental predictability in rotifers.</title>
        <authorList>
            <person name="Franch-Gras L."/>
            <person name="Hahn C."/>
            <person name="Garcia-Roger E.M."/>
            <person name="Carmona M.J."/>
            <person name="Serra M."/>
            <person name="Gomez A."/>
        </authorList>
    </citation>
    <scope>NUCLEOTIDE SEQUENCE [LARGE SCALE GENOMIC DNA]</scope>
    <source>
        <strain evidence="2">HYR1</strain>
    </source>
</reference>
<dbReference type="AlphaFoldDB" id="A0A3M7RFF1"/>
<keyword evidence="1" id="KW-0812">Transmembrane</keyword>
<keyword evidence="3" id="KW-1185">Reference proteome</keyword>
<gene>
    <name evidence="2" type="ORF">BpHYR1_020434</name>
</gene>
<name>A0A3M7RFF1_BRAPC</name>
<comment type="caution">
    <text evidence="2">The sequence shown here is derived from an EMBL/GenBank/DDBJ whole genome shotgun (WGS) entry which is preliminary data.</text>
</comment>
<organism evidence="2 3">
    <name type="scientific">Brachionus plicatilis</name>
    <name type="common">Marine rotifer</name>
    <name type="synonym">Brachionus muelleri</name>
    <dbReference type="NCBI Taxonomy" id="10195"/>
    <lineage>
        <taxon>Eukaryota</taxon>
        <taxon>Metazoa</taxon>
        <taxon>Spiralia</taxon>
        <taxon>Gnathifera</taxon>
        <taxon>Rotifera</taxon>
        <taxon>Eurotatoria</taxon>
        <taxon>Monogononta</taxon>
        <taxon>Pseudotrocha</taxon>
        <taxon>Ploima</taxon>
        <taxon>Brachionidae</taxon>
        <taxon>Brachionus</taxon>
    </lineage>
</organism>